<dbReference type="EMBL" id="AKKU01000011">
    <property type="protein sequence ID" value="EIW89572.1"/>
    <property type="molecule type" value="Genomic_DNA"/>
</dbReference>
<keyword evidence="1" id="KW-0378">Hydrolase</keyword>
<dbReference type="eggNOG" id="COG1506">
    <property type="taxonomic scope" value="Bacteria"/>
</dbReference>
<name>I9P3N1_9ALTE</name>
<evidence type="ECO:0000313" key="4">
    <source>
        <dbReference type="EMBL" id="EIW89572.1"/>
    </source>
</evidence>
<dbReference type="PATRIC" id="fig|1195246.3.peg.1127"/>
<proteinExistence type="predicted"/>
<dbReference type="InterPro" id="IPR049492">
    <property type="entry name" value="BD-FAE-like_dom"/>
</dbReference>
<dbReference type="ESTHER" id="9alte-i9p3n1">
    <property type="family name" value="Est9X"/>
</dbReference>
<sequence>MPITFKHLTAKHSALLSPLTVLLSCLLLSACVNHTAQRPETQPEPQSLSQVSYNSILALPVAGNGKTLAYGENPLQFGQLYLPDITANSPSQKVPLLIFIHGGCWLNAFDIQHTQAFSEAVAAAGVAVWSIEYRRVGDEGGGWPGSYHDVLAAVAHAQTALHPYPIDVNQVVLAGHSAGGHLALLAAGASVQSSNTGAHGTALKPIKAVIGLAAITDLPSYQSDATGCQRAARQFIGGNYPDLAEQYQAASPTQQPAHPATFLLHGGADSIVPLSQATDSGLPLYLLDNAGHFDWIHPQTDAFQYFLLTLQALIAK</sequence>
<dbReference type="PANTHER" id="PTHR48081">
    <property type="entry name" value="AB HYDROLASE SUPERFAMILY PROTEIN C4A8.06C"/>
    <property type="match status" value="1"/>
</dbReference>
<feature type="signal peptide" evidence="2">
    <location>
        <begin position="1"/>
        <end position="30"/>
    </location>
</feature>
<evidence type="ECO:0000313" key="5">
    <source>
        <dbReference type="Proteomes" id="UP000035062"/>
    </source>
</evidence>
<evidence type="ECO:0000256" key="2">
    <source>
        <dbReference type="SAM" id="SignalP"/>
    </source>
</evidence>
<protein>
    <submittedName>
        <fullName evidence="4">Putative lipase/esterase</fullName>
    </submittedName>
</protein>
<dbReference type="GO" id="GO:0016787">
    <property type="term" value="F:hydrolase activity"/>
    <property type="evidence" value="ECO:0007669"/>
    <property type="project" value="UniProtKB-KW"/>
</dbReference>
<keyword evidence="2" id="KW-0732">Signal</keyword>
<comment type="caution">
    <text evidence="4">The sequence shown here is derived from an EMBL/GenBank/DDBJ whole genome shotgun (WGS) entry which is preliminary data.</text>
</comment>
<organism evidence="4 5">
    <name type="scientific">Alishewanella agri BL06</name>
    <dbReference type="NCBI Taxonomy" id="1195246"/>
    <lineage>
        <taxon>Bacteria</taxon>
        <taxon>Pseudomonadati</taxon>
        <taxon>Pseudomonadota</taxon>
        <taxon>Gammaproteobacteria</taxon>
        <taxon>Alteromonadales</taxon>
        <taxon>Alteromonadaceae</taxon>
        <taxon>Alishewanella</taxon>
    </lineage>
</organism>
<dbReference type="SUPFAM" id="SSF53474">
    <property type="entry name" value="alpha/beta-Hydrolases"/>
    <property type="match status" value="1"/>
</dbReference>
<dbReference type="STRING" id="1195246.AGRI_05702"/>
<dbReference type="InterPro" id="IPR029058">
    <property type="entry name" value="AB_hydrolase_fold"/>
</dbReference>
<keyword evidence="5" id="KW-1185">Reference proteome</keyword>
<feature type="chain" id="PRO_5003723392" evidence="2">
    <location>
        <begin position="31"/>
        <end position="316"/>
    </location>
</feature>
<dbReference type="Proteomes" id="UP000035062">
    <property type="component" value="Unassembled WGS sequence"/>
</dbReference>
<gene>
    <name evidence="4" type="ORF">AGRI_05702</name>
</gene>
<dbReference type="AlphaFoldDB" id="I9P3N1"/>
<evidence type="ECO:0000259" key="3">
    <source>
        <dbReference type="Pfam" id="PF20434"/>
    </source>
</evidence>
<dbReference type="InterPro" id="IPR050300">
    <property type="entry name" value="GDXG_lipolytic_enzyme"/>
</dbReference>
<dbReference type="RefSeq" id="WP_008984055.1">
    <property type="nucleotide sequence ID" value="NZ_AKKU01000011.1"/>
</dbReference>
<dbReference type="Pfam" id="PF20434">
    <property type="entry name" value="BD-FAE"/>
    <property type="match status" value="1"/>
</dbReference>
<dbReference type="Gene3D" id="3.40.50.1820">
    <property type="entry name" value="alpha/beta hydrolase"/>
    <property type="match status" value="1"/>
</dbReference>
<evidence type="ECO:0000256" key="1">
    <source>
        <dbReference type="ARBA" id="ARBA00022801"/>
    </source>
</evidence>
<accession>I9P3N1</accession>
<dbReference type="PROSITE" id="PS51257">
    <property type="entry name" value="PROKAR_LIPOPROTEIN"/>
    <property type="match status" value="1"/>
</dbReference>
<reference evidence="4 5" key="1">
    <citation type="journal article" date="2012" name="J. Bacteriol.">
        <title>Genome Sequence of Pectin-Degrading Alishewanella agri, Isolated from Landfill Soil.</title>
        <authorList>
            <person name="Kim J."/>
            <person name="Jung J."/>
            <person name="Sung J.S."/>
            <person name="Chun J."/>
            <person name="Park W."/>
        </authorList>
    </citation>
    <scope>NUCLEOTIDE SEQUENCE [LARGE SCALE GENOMIC DNA]</scope>
    <source>
        <strain evidence="4 5">BL06</strain>
    </source>
</reference>
<feature type="domain" description="BD-FAE-like" evidence="3">
    <location>
        <begin position="89"/>
        <end position="278"/>
    </location>
</feature>